<organism evidence="1 2">
    <name type="scientific">Elysia crispata</name>
    <name type="common">lettuce slug</name>
    <dbReference type="NCBI Taxonomy" id="231223"/>
    <lineage>
        <taxon>Eukaryota</taxon>
        <taxon>Metazoa</taxon>
        <taxon>Spiralia</taxon>
        <taxon>Lophotrochozoa</taxon>
        <taxon>Mollusca</taxon>
        <taxon>Gastropoda</taxon>
        <taxon>Heterobranchia</taxon>
        <taxon>Euthyneura</taxon>
        <taxon>Panpulmonata</taxon>
        <taxon>Sacoglossa</taxon>
        <taxon>Placobranchoidea</taxon>
        <taxon>Plakobranchidae</taxon>
        <taxon>Elysia</taxon>
    </lineage>
</organism>
<evidence type="ECO:0000313" key="2">
    <source>
        <dbReference type="Proteomes" id="UP001283361"/>
    </source>
</evidence>
<gene>
    <name evidence="1" type="ORF">RRG08_042470</name>
</gene>
<reference evidence="1" key="1">
    <citation type="journal article" date="2023" name="G3 (Bethesda)">
        <title>A reference genome for the long-term kleptoplast-retaining sea slug Elysia crispata morphotype clarki.</title>
        <authorList>
            <person name="Eastman K.E."/>
            <person name="Pendleton A.L."/>
            <person name="Shaikh M.A."/>
            <person name="Suttiyut T."/>
            <person name="Ogas R."/>
            <person name="Tomko P."/>
            <person name="Gavelis G."/>
            <person name="Widhalm J.R."/>
            <person name="Wisecaver J.H."/>
        </authorList>
    </citation>
    <scope>NUCLEOTIDE SEQUENCE</scope>
    <source>
        <strain evidence="1">ECLA1</strain>
    </source>
</reference>
<protein>
    <submittedName>
        <fullName evidence="1">Uncharacterized protein</fullName>
    </submittedName>
</protein>
<comment type="caution">
    <text evidence="1">The sequence shown here is derived from an EMBL/GenBank/DDBJ whole genome shotgun (WGS) entry which is preliminary data.</text>
</comment>
<proteinExistence type="predicted"/>
<keyword evidence="2" id="KW-1185">Reference proteome</keyword>
<accession>A0AAE0ZE25</accession>
<dbReference type="Proteomes" id="UP001283361">
    <property type="component" value="Unassembled WGS sequence"/>
</dbReference>
<dbReference type="EMBL" id="JAWDGP010004208">
    <property type="protein sequence ID" value="KAK3766692.1"/>
    <property type="molecule type" value="Genomic_DNA"/>
</dbReference>
<sequence length="152" mass="16741">MLNTGSQVSTVSGESYYRHLQALCKIEEGPILFRMSVANDTDIPYSGFIVADLKVKNQTVERAILFVVKKSPIGSRPILIGMDVLQHLPMFKNFLGLSHEESMGYAKAGRIVPPIPACSSIVIEAIGPQELTPVYCLSPPTHYLQGFSFKEL</sequence>
<dbReference type="AlphaFoldDB" id="A0AAE0ZE25"/>
<evidence type="ECO:0000313" key="1">
    <source>
        <dbReference type="EMBL" id="KAK3766692.1"/>
    </source>
</evidence>
<name>A0AAE0ZE25_9GAST</name>